<name>A0A2T3FX56_9FIRM</name>
<keyword evidence="1" id="KW-0472">Membrane</keyword>
<protein>
    <recommendedName>
        <fullName evidence="5">DUF3221 domain-containing protein</fullName>
    </recommendedName>
</protein>
<keyword evidence="1" id="KW-1133">Transmembrane helix</keyword>
<accession>A0A2T3FX56</accession>
<keyword evidence="1" id="KW-0812">Transmembrane</keyword>
<keyword evidence="4" id="KW-1185">Reference proteome</keyword>
<dbReference type="EMBL" id="PYLP01000010">
    <property type="protein sequence ID" value="PST39884.1"/>
    <property type="molecule type" value="Genomic_DNA"/>
</dbReference>
<reference evidence="2" key="3">
    <citation type="submission" date="2021-10" db="EMBL/GenBank/DDBJ databases">
        <title>Collection of gut derived symbiotic bacterial strains cultured from healthy donors.</title>
        <authorList>
            <person name="Lin H."/>
            <person name="Littmann E."/>
            <person name="Kohout C."/>
            <person name="Pamer E.G."/>
        </authorList>
    </citation>
    <scope>NUCLEOTIDE SEQUENCE</scope>
    <source>
        <strain evidence="2">DFI.4.48</strain>
    </source>
</reference>
<dbReference type="Proteomes" id="UP000241201">
    <property type="component" value="Unassembled WGS sequence"/>
</dbReference>
<evidence type="ECO:0000313" key="3">
    <source>
        <dbReference type="EMBL" id="PST39884.1"/>
    </source>
</evidence>
<organism evidence="3 4">
    <name type="scientific">Faecalibacillus faecis</name>
    <dbReference type="NCBI Taxonomy" id="1982628"/>
    <lineage>
        <taxon>Bacteria</taxon>
        <taxon>Bacillati</taxon>
        <taxon>Bacillota</taxon>
        <taxon>Erysipelotrichia</taxon>
        <taxon>Erysipelotrichales</taxon>
        <taxon>Coprobacillaceae</taxon>
        <taxon>Faecalibacillus</taxon>
    </lineage>
</organism>
<evidence type="ECO:0000313" key="2">
    <source>
        <dbReference type="EMBL" id="MCB8609657.1"/>
    </source>
</evidence>
<gene>
    <name evidence="3" type="ORF">C7U55_08495</name>
    <name evidence="2" type="ORF">LJD69_03470</name>
</gene>
<feature type="transmembrane region" description="Helical" evidence="1">
    <location>
        <begin position="12"/>
        <end position="32"/>
    </location>
</feature>
<sequence length="115" mass="13321">MTGKHIRRKKHILRFVIGILVVGLGIFCYFHFCDDQEIDLSQYETMVGTIKNVGDETLLIENNEHQQYLISIAGVIDSNKGLKKGNRIYIYYEGKLDVKNKDIQNVKVRSYKVLD</sequence>
<dbReference type="EMBL" id="JAJDKZ010000006">
    <property type="protein sequence ID" value="MCB8609657.1"/>
    <property type="molecule type" value="Genomic_DNA"/>
</dbReference>
<reference evidence="3" key="2">
    <citation type="journal article" date="2019" name="Int. J. Syst. Evol. Microbiol.">
        <title>Faecalibacillus intestinalis gen. nov., sp. nov. and Faecalibacillus faecis sp. nov., isolated from human faeces.</title>
        <authorList>
            <person name="Seo B."/>
            <person name="Jeon K."/>
            <person name="Baek I."/>
            <person name="Lee Y.M."/>
            <person name="Baek K."/>
            <person name="Ko G."/>
        </authorList>
    </citation>
    <scope>NUCLEOTIDE SEQUENCE</scope>
    <source>
        <strain evidence="3">SNUG30370</strain>
    </source>
</reference>
<dbReference type="RefSeq" id="WP_106988201.1">
    <property type="nucleotide sequence ID" value="NZ_DAWBWI010000103.1"/>
</dbReference>
<proteinExistence type="predicted"/>
<dbReference type="Proteomes" id="UP001198439">
    <property type="component" value="Unassembled WGS sequence"/>
</dbReference>
<reference evidence="4" key="1">
    <citation type="submission" date="2018-03" db="EMBL/GenBank/DDBJ databases">
        <title>Lachnoclostridium SNUG30370 gen.nov., sp.nov., isolated from human faeces.</title>
        <authorList>
            <person name="Seo B."/>
            <person name="Jeon K."/>
            <person name="Ko G."/>
        </authorList>
    </citation>
    <scope>NUCLEOTIDE SEQUENCE [LARGE SCALE GENOMIC DNA]</scope>
    <source>
        <strain evidence="4">SNUG30370</strain>
    </source>
</reference>
<dbReference type="GeneID" id="77471126"/>
<comment type="caution">
    <text evidence="3">The sequence shown here is derived from an EMBL/GenBank/DDBJ whole genome shotgun (WGS) entry which is preliminary data.</text>
</comment>
<evidence type="ECO:0000313" key="4">
    <source>
        <dbReference type="Proteomes" id="UP000241201"/>
    </source>
</evidence>
<evidence type="ECO:0000256" key="1">
    <source>
        <dbReference type="SAM" id="Phobius"/>
    </source>
</evidence>
<dbReference type="AlphaFoldDB" id="A0A2T3FX56"/>
<evidence type="ECO:0008006" key="5">
    <source>
        <dbReference type="Google" id="ProtNLM"/>
    </source>
</evidence>